<evidence type="ECO:0000256" key="1">
    <source>
        <dbReference type="SAM" id="MobiDB-lite"/>
    </source>
</evidence>
<comment type="caution">
    <text evidence="2">The sequence shown here is derived from an EMBL/GenBank/DDBJ whole genome shotgun (WGS) entry which is preliminary data.</text>
</comment>
<name>A0A8J4BW92_9CHLO</name>
<feature type="region of interest" description="Disordered" evidence="1">
    <location>
        <begin position="236"/>
        <end position="255"/>
    </location>
</feature>
<dbReference type="Gene3D" id="1.10.287.110">
    <property type="entry name" value="DnaJ domain"/>
    <property type="match status" value="1"/>
</dbReference>
<proteinExistence type="predicted"/>
<accession>A0A8J4BW92</accession>
<dbReference type="AlphaFoldDB" id="A0A8J4BW92"/>
<sequence length="413" mass="42434">MVEREGSGEGVEMAAGASGHVAGVADNPREAVQQSPYIQTVRRASELLAEGHWAQCEQFLDSELSSPLLTAAEARDLLRALVVAKIHRVSAVAANISGRRQVGCGTNGSGRGGDGSGSTAAAEEVLRWATATARLSGGGGGGGLTRRSPLTVVADATAMMSSSASAAAGAIGGARLTPPPPLSSSQVRSWFRRLAALVHPDKCRTTHAVPAAVAASAFRLLQEGCDALMADLRREEEGGRDHGGEGGEGGEGGRKRCREAWYGGGCGGGRSDGGDKEADNNDDGDEGVWWAEWWHGPPPPSYGNDCWFPSTCPTTQDEEPGLWNLSLAELGAEVSLRQSSVLRPPTGSTAATLPIHIRQRRLRVARSVLAERTAAGSLASAAASDGFTATFPSDGGYPGDVSAGGAGSGRGLE</sequence>
<feature type="region of interest" description="Disordered" evidence="1">
    <location>
        <begin position="378"/>
        <end position="413"/>
    </location>
</feature>
<dbReference type="InterPro" id="IPR036869">
    <property type="entry name" value="J_dom_sf"/>
</dbReference>
<protein>
    <recommendedName>
        <fullName evidence="4">J domain-containing protein</fullName>
    </recommendedName>
</protein>
<organism evidence="2 3">
    <name type="scientific">Volvox africanus</name>
    <dbReference type="NCBI Taxonomy" id="51714"/>
    <lineage>
        <taxon>Eukaryota</taxon>
        <taxon>Viridiplantae</taxon>
        <taxon>Chlorophyta</taxon>
        <taxon>core chlorophytes</taxon>
        <taxon>Chlorophyceae</taxon>
        <taxon>CS clade</taxon>
        <taxon>Chlamydomonadales</taxon>
        <taxon>Volvocaceae</taxon>
        <taxon>Volvox</taxon>
    </lineage>
</organism>
<dbReference type="SUPFAM" id="SSF46565">
    <property type="entry name" value="Chaperone J-domain"/>
    <property type="match status" value="1"/>
</dbReference>
<dbReference type="EMBL" id="BNCO01000119">
    <property type="protein sequence ID" value="GIL68485.1"/>
    <property type="molecule type" value="Genomic_DNA"/>
</dbReference>
<evidence type="ECO:0000313" key="3">
    <source>
        <dbReference type="Proteomes" id="UP000747399"/>
    </source>
</evidence>
<feature type="region of interest" description="Disordered" evidence="1">
    <location>
        <begin position="266"/>
        <end position="285"/>
    </location>
</feature>
<feature type="compositionally biased region" description="Basic and acidic residues" evidence="1">
    <location>
        <begin position="236"/>
        <end position="245"/>
    </location>
</feature>
<feature type="compositionally biased region" description="Gly residues" evidence="1">
    <location>
        <begin position="396"/>
        <end position="413"/>
    </location>
</feature>
<gene>
    <name evidence="2" type="ORF">Vafri_21756</name>
</gene>
<keyword evidence="3" id="KW-1185">Reference proteome</keyword>
<evidence type="ECO:0008006" key="4">
    <source>
        <dbReference type="Google" id="ProtNLM"/>
    </source>
</evidence>
<evidence type="ECO:0000313" key="2">
    <source>
        <dbReference type="EMBL" id="GIL68485.1"/>
    </source>
</evidence>
<dbReference type="Proteomes" id="UP000747399">
    <property type="component" value="Unassembled WGS sequence"/>
</dbReference>
<reference evidence="2" key="1">
    <citation type="journal article" date="2021" name="Proc. Natl. Acad. Sci. U.S.A.">
        <title>Three genomes in the algal genus Volvox reveal the fate of a haploid sex-determining region after a transition to homothallism.</title>
        <authorList>
            <person name="Yamamoto K."/>
            <person name="Hamaji T."/>
            <person name="Kawai-Toyooka H."/>
            <person name="Matsuzaki R."/>
            <person name="Takahashi F."/>
            <person name="Nishimura Y."/>
            <person name="Kawachi M."/>
            <person name="Noguchi H."/>
            <person name="Minakuchi Y."/>
            <person name="Umen J.G."/>
            <person name="Toyoda A."/>
            <person name="Nozaki H."/>
        </authorList>
    </citation>
    <scope>NUCLEOTIDE SEQUENCE</scope>
    <source>
        <strain evidence="2">NIES-3780</strain>
    </source>
</reference>